<sequence>MNVVKSVVRKTYRSVMFLSFLSVLLLSTVLLLAFLANPQEMYNTIQSIFGIQ</sequence>
<name>A0A926RTV0_9BACL</name>
<organism evidence="1 2">
    <name type="scientific">Polycladospora coralii</name>
    <dbReference type="NCBI Taxonomy" id="2771432"/>
    <lineage>
        <taxon>Bacteria</taxon>
        <taxon>Bacillati</taxon>
        <taxon>Bacillota</taxon>
        <taxon>Bacilli</taxon>
        <taxon>Bacillales</taxon>
        <taxon>Thermoactinomycetaceae</taxon>
        <taxon>Polycladospora</taxon>
    </lineage>
</organism>
<reference evidence="1" key="1">
    <citation type="submission" date="2020-09" db="EMBL/GenBank/DDBJ databases">
        <title>A novel bacterium of genus Hazenella, isolated from South China Sea.</title>
        <authorList>
            <person name="Huang H."/>
            <person name="Mo K."/>
            <person name="Hu Y."/>
        </authorList>
    </citation>
    <scope>NUCLEOTIDE SEQUENCE</scope>
    <source>
        <strain evidence="1">IB182357</strain>
    </source>
</reference>
<dbReference type="AlphaFoldDB" id="A0A926RTV0"/>
<protein>
    <submittedName>
        <fullName evidence="1">Uncharacterized protein</fullName>
    </submittedName>
</protein>
<dbReference type="EMBL" id="JACXAH010000005">
    <property type="protein sequence ID" value="MBD1371792.1"/>
    <property type="molecule type" value="Genomic_DNA"/>
</dbReference>
<evidence type="ECO:0000313" key="2">
    <source>
        <dbReference type="Proteomes" id="UP000661691"/>
    </source>
</evidence>
<proteinExistence type="predicted"/>
<evidence type="ECO:0000313" key="1">
    <source>
        <dbReference type="EMBL" id="MBD1371792.1"/>
    </source>
</evidence>
<comment type="caution">
    <text evidence="1">The sequence shown here is derived from an EMBL/GenBank/DDBJ whole genome shotgun (WGS) entry which is preliminary data.</text>
</comment>
<keyword evidence="2" id="KW-1185">Reference proteome</keyword>
<accession>A0A926RTV0</accession>
<dbReference type="Proteomes" id="UP000661691">
    <property type="component" value="Unassembled WGS sequence"/>
</dbReference>
<gene>
    <name evidence="1" type="ORF">IC620_05390</name>
</gene>
<dbReference type="RefSeq" id="WP_191138427.1">
    <property type="nucleotide sequence ID" value="NZ_JACXAG020000001.1"/>
</dbReference>